<name>A0A183JM52_9TREM</name>
<reference evidence="3" key="1">
    <citation type="submission" date="2016-06" db="UniProtKB">
        <authorList>
            <consortium name="WormBaseParasite"/>
        </authorList>
    </citation>
    <scope>IDENTIFICATION</scope>
</reference>
<proteinExistence type="predicted"/>
<organism evidence="3">
    <name type="scientific">Schistosoma curassoni</name>
    <dbReference type="NCBI Taxonomy" id="6186"/>
    <lineage>
        <taxon>Eukaryota</taxon>
        <taxon>Metazoa</taxon>
        <taxon>Spiralia</taxon>
        <taxon>Lophotrochozoa</taxon>
        <taxon>Platyhelminthes</taxon>
        <taxon>Trematoda</taxon>
        <taxon>Digenea</taxon>
        <taxon>Strigeidida</taxon>
        <taxon>Schistosomatoidea</taxon>
        <taxon>Schistosomatidae</taxon>
        <taxon>Schistosoma</taxon>
    </lineage>
</organism>
<evidence type="ECO:0000313" key="3">
    <source>
        <dbReference type="WBParaSite" id="SCUD_0000378301-mRNA-1"/>
    </source>
</evidence>
<protein>
    <submittedName>
        <fullName evidence="3">MCM N-terminal domain-containing protein</fullName>
    </submittedName>
</protein>
<dbReference type="WBParaSite" id="SCUD_0000378301-mRNA-1">
    <property type="protein sequence ID" value="SCUD_0000378301-mRNA-1"/>
    <property type="gene ID" value="SCUD_0000378301"/>
</dbReference>
<keyword evidence="2" id="KW-1185">Reference proteome</keyword>
<sequence length="79" mass="9728">MRSKPDIKVRNTESYIYIYIYIYIGQFKKLVEYYHCEKNFEHEVLEYSRDFQIYHHDPSTVLNLVHDENYFENELANVA</sequence>
<dbReference type="Proteomes" id="UP000279833">
    <property type="component" value="Unassembled WGS sequence"/>
</dbReference>
<evidence type="ECO:0000313" key="1">
    <source>
        <dbReference type="EMBL" id="VDO84429.1"/>
    </source>
</evidence>
<dbReference type="AlphaFoldDB" id="A0A183JM52"/>
<evidence type="ECO:0000313" key="2">
    <source>
        <dbReference type="Proteomes" id="UP000279833"/>
    </source>
</evidence>
<gene>
    <name evidence="1" type="ORF">SCUD_LOCUS3785</name>
</gene>
<reference evidence="1 2" key="2">
    <citation type="submission" date="2018-11" db="EMBL/GenBank/DDBJ databases">
        <authorList>
            <consortium name="Pathogen Informatics"/>
        </authorList>
    </citation>
    <scope>NUCLEOTIDE SEQUENCE [LARGE SCALE GENOMIC DNA]</scope>
    <source>
        <strain evidence="1">Dakar</strain>
        <strain evidence="2">Dakar, Senegal</strain>
    </source>
</reference>
<accession>A0A183JM52</accession>
<dbReference type="EMBL" id="UZAK01004486">
    <property type="protein sequence ID" value="VDO84429.1"/>
    <property type="molecule type" value="Genomic_DNA"/>
</dbReference>